<reference evidence="4" key="1">
    <citation type="submission" date="2018-04" db="EMBL/GenBank/DDBJ databases">
        <authorList>
            <person name="Cornet L."/>
        </authorList>
    </citation>
    <scope>NUCLEOTIDE SEQUENCE [LARGE SCALE GENOMIC DNA]</scope>
</reference>
<gene>
    <name evidence="3" type="ORF">DCF17_15160</name>
</gene>
<organism evidence="3 4">
    <name type="scientific">Shackletoniella antarctica</name>
    <dbReference type="NCBI Taxonomy" id="268115"/>
    <lineage>
        <taxon>Bacteria</taxon>
        <taxon>Bacillati</taxon>
        <taxon>Cyanobacteriota</taxon>
        <taxon>Cyanophyceae</taxon>
        <taxon>Oculatellales</taxon>
        <taxon>Oculatellaceae</taxon>
        <taxon>Shackletoniella</taxon>
    </lineage>
</organism>
<dbReference type="PROSITE" id="PS50965">
    <property type="entry name" value="NERD"/>
    <property type="match status" value="1"/>
</dbReference>
<evidence type="ECO:0000313" key="3">
    <source>
        <dbReference type="EMBL" id="PZO38059.1"/>
    </source>
</evidence>
<evidence type="ECO:0000259" key="2">
    <source>
        <dbReference type="PROSITE" id="PS50965"/>
    </source>
</evidence>
<comment type="caution">
    <text evidence="3">The sequence shown here is derived from an EMBL/GenBank/DDBJ whole genome shotgun (WGS) entry which is preliminary data.</text>
</comment>
<dbReference type="Proteomes" id="UP000249081">
    <property type="component" value="Unassembled WGS sequence"/>
</dbReference>
<dbReference type="AlphaFoldDB" id="A0A2W4W7X4"/>
<accession>A0A2W4W7X4</accession>
<feature type="domain" description="NERD" evidence="2">
    <location>
        <begin position="21"/>
        <end position="139"/>
    </location>
</feature>
<dbReference type="Pfam" id="PF08378">
    <property type="entry name" value="NERD"/>
    <property type="match status" value="1"/>
</dbReference>
<protein>
    <recommendedName>
        <fullName evidence="2">NERD domain-containing protein</fullName>
    </recommendedName>
</protein>
<dbReference type="InterPro" id="IPR011528">
    <property type="entry name" value="NERD"/>
</dbReference>
<dbReference type="EMBL" id="QBMN01000110">
    <property type="protein sequence ID" value="PZO38059.1"/>
    <property type="molecule type" value="Genomic_DNA"/>
</dbReference>
<evidence type="ECO:0000256" key="1">
    <source>
        <dbReference type="SAM" id="MobiDB-lite"/>
    </source>
</evidence>
<sequence length="351" mass="38775">MGMIVKELDPLALNASKQAQAGRRAESQMAFYLRRAFGEDSTIKVLNGLRIERQGEVAQIDHLLISNHGFILIESKSVTTQIRVNAQAEWSRQTFGGSWQGMSSPLLQVERQAELLKALLNNHVDQFFRKVLTLQFTFTSVPFDGLVAISDSGVIQRPPGFAARQVLKADQITSRIQEMNEAYRRASGLFSLNLKNAGAEWSDKTVTKLTEFLLQQHIPQPESPSLPVPTKFSSSSETSRPIPRANAAVAPMLNPQLQLARSPQLGPTKATPKLSAAAWLHTCRACGSDQLTILYGKYGYYFKCSDCDGNTPIKVTGANGEQAKLSKQGREFYVVCSEALAPQLFYINPKD</sequence>
<name>A0A2W4W7X4_9CYAN</name>
<feature type="region of interest" description="Disordered" evidence="1">
    <location>
        <begin position="220"/>
        <end position="241"/>
    </location>
</feature>
<evidence type="ECO:0000313" key="4">
    <source>
        <dbReference type="Proteomes" id="UP000249081"/>
    </source>
</evidence>
<reference evidence="3 4" key="2">
    <citation type="submission" date="2018-06" db="EMBL/GenBank/DDBJ databases">
        <title>Metagenomic assembly of (sub)arctic Cyanobacteria and their associated microbiome from non-axenic cultures.</title>
        <authorList>
            <person name="Baurain D."/>
        </authorList>
    </citation>
    <scope>NUCLEOTIDE SEQUENCE [LARGE SCALE GENOMIC DNA]</scope>
    <source>
        <strain evidence="3">ULC041bin1</strain>
    </source>
</reference>
<proteinExistence type="predicted"/>